<gene>
    <name evidence="1" type="ORF">ACFOPH_15365</name>
</gene>
<dbReference type="RefSeq" id="WP_312551334.1">
    <property type="nucleotide sequence ID" value="NZ_JBHRVV010000001.1"/>
</dbReference>
<organism evidence="1 2">
    <name type="scientific">Massilia haematophila</name>
    <dbReference type="NCBI Taxonomy" id="457923"/>
    <lineage>
        <taxon>Bacteria</taxon>
        <taxon>Pseudomonadati</taxon>
        <taxon>Pseudomonadota</taxon>
        <taxon>Betaproteobacteria</taxon>
        <taxon>Burkholderiales</taxon>
        <taxon>Oxalobacteraceae</taxon>
        <taxon>Telluria group</taxon>
        <taxon>Massilia</taxon>
    </lineage>
</organism>
<comment type="caution">
    <text evidence="1">The sequence shown here is derived from an EMBL/GenBank/DDBJ whole genome shotgun (WGS) entry which is preliminary data.</text>
</comment>
<evidence type="ECO:0008006" key="3">
    <source>
        <dbReference type="Google" id="ProtNLM"/>
    </source>
</evidence>
<proteinExistence type="predicted"/>
<dbReference type="Proteomes" id="UP001595665">
    <property type="component" value="Unassembled WGS sequence"/>
</dbReference>
<keyword evidence="2" id="KW-1185">Reference proteome</keyword>
<accession>A0ABV7PN49</accession>
<evidence type="ECO:0000313" key="1">
    <source>
        <dbReference type="EMBL" id="MFC3459613.1"/>
    </source>
</evidence>
<protein>
    <recommendedName>
        <fullName evidence="3">EF-hand domain-containing protein</fullName>
    </recommendedName>
</protein>
<sequence length="89" mass="10045">MSRSIRTLAIVTAVLVLAYWAVFAWMVFRSPLSYEAIDFDHDGSVSFDEADYASSFGMRTMYRDGSECVEYFAEKDGAALKLVCPDKPR</sequence>
<name>A0ABV7PN49_9BURK</name>
<dbReference type="EMBL" id="JBHRVV010000001">
    <property type="protein sequence ID" value="MFC3459613.1"/>
    <property type="molecule type" value="Genomic_DNA"/>
</dbReference>
<evidence type="ECO:0000313" key="2">
    <source>
        <dbReference type="Proteomes" id="UP001595665"/>
    </source>
</evidence>
<reference evidence="2" key="1">
    <citation type="journal article" date="2019" name="Int. J. Syst. Evol. Microbiol.">
        <title>The Global Catalogue of Microorganisms (GCM) 10K type strain sequencing project: providing services to taxonomists for standard genome sequencing and annotation.</title>
        <authorList>
            <consortium name="The Broad Institute Genomics Platform"/>
            <consortium name="The Broad Institute Genome Sequencing Center for Infectious Disease"/>
            <person name="Wu L."/>
            <person name="Ma J."/>
        </authorList>
    </citation>
    <scope>NUCLEOTIDE SEQUENCE [LARGE SCALE GENOMIC DNA]</scope>
    <source>
        <strain evidence="2">CCM 7480</strain>
    </source>
</reference>